<evidence type="ECO:0000256" key="6">
    <source>
        <dbReference type="SAM" id="Phobius"/>
    </source>
</evidence>
<dbReference type="EMBL" id="JBEFKJ010000011">
    <property type="protein sequence ID" value="KAL2043345.1"/>
    <property type="molecule type" value="Genomic_DNA"/>
</dbReference>
<comment type="subcellular location">
    <subcellularLocation>
        <location evidence="1">Membrane</location>
        <topology evidence="1">Multi-pass membrane protein</topology>
    </subcellularLocation>
</comment>
<feature type="transmembrane region" description="Helical" evidence="6">
    <location>
        <begin position="142"/>
        <end position="162"/>
    </location>
</feature>
<feature type="transmembrane region" description="Helical" evidence="6">
    <location>
        <begin position="396"/>
        <end position="414"/>
    </location>
</feature>
<organism evidence="8 9">
    <name type="scientific">Stereocaulon virgatum</name>
    <dbReference type="NCBI Taxonomy" id="373712"/>
    <lineage>
        <taxon>Eukaryota</taxon>
        <taxon>Fungi</taxon>
        <taxon>Dikarya</taxon>
        <taxon>Ascomycota</taxon>
        <taxon>Pezizomycotina</taxon>
        <taxon>Lecanoromycetes</taxon>
        <taxon>OSLEUM clade</taxon>
        <taxon>Lecanoromycetidae</taxon>
        <taxon>Lecanorales</taxon>
        <taxon>Lecanorineae</taxon>
        <taxon>Stereocaulaceae</taxon>
        <taxon>Stereocaulon</taxon>
    </lineage>
</organism>
<dbReference type="PANTHER" id="PTHR43791:SF52">
    <property type="entry name" value="TRANSPORTER, PUTATIVE (AFU_ORTHOLOGUE AFUA_1G11820)-RELATED"/>
    <property type="match status" value="1"/>
</dbReference>
<proteinExistence type="predicted"/>
<evidence type="ECO:0000256" key="2">
    <source>
        <dbReference type="ARBA" id="ARBA00022448"/>
    </source>
</evidence>
<dbReference type="SUPFAM" id="SSF103473">
    <property type="entry name" value="MFS general substrate transporter"/>
    <property type="match status" value="1"/>
</dbReference>
<dbReference type="Pfam" id="PF07690">
    <property type="entry name" value="MFS_1"/>
    <property type="match status" value="1"/>
</dbReference>
<dbReference type="InterPro" id="IPR036259">
    <property type="entry name" value="MFS_trans_sf"/>
</dbReference>
<evidence type="ECO:0000256" key="1">
    <source>
        <dbReference type="ARBA" id="ARBA00004141"/>
    </source>
</evidence>
<evidence type="ECO:0000313" key="8">
    <source>
        <dbReference type="EMBL" id="KAL2043345.1"/>
    </source>
</evidence>
<protein>
    <recommendedName>
        <fullName evidence="7">Major facilitator superfamily (MFS) profile domain-containing protein</fullName>
    </recommendedName>
</protein>
<reference evidence="8 9" key="1">
    <citation type="submission" date="2024-09" db="EMBL/GenBank/DDBJ databases">
        <title>Rethinking Asexuality: The Enigmatic Case of Functional Sexual Genes in Lepraria (Stereocaulaceae).</title>
        <authorList>
            <person name="Doellman M."/>
            <person name="Sun Y."/>
            <person name="Barcenas-Pena A."/>
            <person name="Lumbsch H.T."/>
            <person name="Grewe F."/>
        </authorList>
    </citation>
    <scope>NUCLEOTIDE SEQUENCE [LARGE SCALE GENOMIC DNA]</scope>
    <source>
        <strain evidence="8 9">Mercado 3170</strain>
    </source>
</reference>
<comment type="caution">
    <text evidence="8">The sequence shown here is derived from an EMBL/GenBank/DDBJ whole genome shotgun (WGS) entry which is preliminary data.</text>
</comment>
<feature type="transmembrane region" description="Helical" evidence="6">
    <location>
        <begin position="101"/>
        <end position="121"/>
    </location>
</feature>
<feature type="transmembrane region" description="Helical" evidence="6">
    <location>
        <begin position="458"/>
        <end position="479"/>
    </location>
</feature>
<feature type="transmembrane region" description="Helical" evidence="6">
    <location>
        <begin position="369"/>
        <end position="389"/>
    </location>
</feature>
<dbReference type="InterPro" id="IPR011701">
    <property type="entry name" value="MFS"/>
</dbReference>
<keyword evidence="9" id="KW-1185">Reference proteome</keyword>
<accession>A0ABR4ACX8</accession>
<evidence type="ECO:0000313" key="9">
    <source>
        <dbReference type="Proteomes" id="UP001590950"/>
    </source>
</evidence>
<gene>
    <name evidence="8" type="ORF">N7G274_003651</name>
</gene>
<evidence type="ECO:0000256" key="5">
    <source>
        <dbReference type="ARBA" id="ARBA00023136"/>
    </source>
</evidence>
<dbReference type="PANTHER" id="PTHR43791">
    <property type="entry name" value="PERMEASE-RELATED"/>
    <property type="match status" value="1"/>
</dbReference>
<name>A0ABR4ACX8_9LECA</name>
<feature type="transmembrane region" description="Helical" evidence="6">
    <location>
        <begin position="199"/>
        <end position="217"/>
    </location>
</feature>
<dbReference type="PROSITE" id="PS50850">
    <property type="entry name" value="MFS"/>
    <property type="match status" value="1"/>
</dbReference>
<evidence type="ECO:0000256" key="3">
    <source>
        <dbReference type="ARBA" id="ARBA00022692"/>
    </source>
</evidence>
<dbReference type="InterPro" id="IPR020846">
    <property type="entry name" value="MFS_dom"/>
</dbReference>
<keyword evidence="2" id="KW-0813">Transport</keyword>
<feature type="transmembrane region" description="Helical" evidence="6">
    <location>
        <begin position="332"/>
        <end position="357"/>
    </location>
</feature>
<sequence length="548" mass="61206">MRALSAFVSLDVSSSPFPLSFLDRTLNIGKHSHSLRLLPLLDRDQFAMDISVGEKPIVSDDSTASVSARGGSAGKDTIQHVELVEPTNRAAEKRLIRKCDLHVIPVVTLLFSLAFLDRINIGNARLQGLEKDLHMKGQDYNIALFVFFIPYILFEVPSNILLRKVAPSTWLSSTMVLWGIVTVCMGTTKSYTGLVVCRFFLGVFEAGFFPGCTYLISMYYPRYELQWRFNLFFCAAILAGAWSGLLAYALANMAGIGGYDGWRWIFIIEGLVTIIFAIGSWFFIVDWPETSKFLTAEERQLLLRRLSDDAGEAKMDRFDSKAKRRAFGDWKIYVGVLMYLGVVTTGYSTSFFIPTILNELGWTALHAQIMSIPVYIVGTIVCLISALLTDRLRHRYAFTIIGITVASIGYIILLAQESVSVGVRYFAVYIVVAGCYITQPITLVWLSNNMGGHYKRSISAAVQIGLGNSGGIIASNIYITNQKPKYPVGYGVSLGLLWVCAIACTSLFVGLRIENKKRDRGERNYRLNLPKDEVENLGDDHPSFRFTY</sequence>
<keyword evidence="3 6" id="KW-0812">Transmembrane</keyword>
<feature type="domain" description="Major facilitator superfamily (MFS) profile" evidence="7">
    <location>
        <begin position="103"/>
        <end position="518"/>
    </location>
</feature>
<keyword evidence="4 6" id="KW-1133">Transmembrane helix</keyword>
<feature type="transmembrane region" description="Helical" evidence="6">
    <location>
        <begin position="229"/>
        <end position="250"/>
    </location>
</feature>
<evidence type="ECO:0000259" key="7">
    <source>
        <dbReference type="PROSITE" id="PS50850"/>
    </source>
</evidence>
<feature type="transmembrane region" description="Helical" evidence="6">
    <location>
        <begin position="491"/>
        <end position="513"/>
    </location>
</feature>
<dbReference type="Gene3D" id="1.20.1250.20">
    <property type="entry name" value="MFS general substrate transporter like domains"/>
    <property type="match status" value="2"/>
</dbReference>
<evidence type="ECO:0000256" key="4">
    <source>
        <dbReference type="ARBA" id="ARBA00022989"/>
    </source>
</evidence>
<feature type="transmembrane region" description="Helical" evidence="6">
    <location>
        <begin position="426"/>
        <end position="446"/>
    </location>
</feature>
<dbReference type="Proteomes" id="UP001590950">
    <property type="component" value="Unassembled WGS sequence"/>
</dbReference>
<keyword evidence="5 6" id="KW-0472">Membrane</keyword>
<feature type="transmembrane region" description="Helical" evidence="6">
    <location>
        <begin position="262"/>
        <end position="284"/>
    </location>
</feature>